<dbReference type="InterPro" id="IPR013785">
    <property type="entry name" value="Aldolase_TIM"/>
</dbReference>
<proteinExistence type="predicted"/>
<dbReference type="EMBL" id="CAUOFW020000792">
    <property type="protein sequence ID" value="CAK9136986.1"/>
    <property type="molecule type" value="Genomic_DNA"/>
</dbReference>
<feature type="transmembrane region" description="Helical" evidence="1">
    <location>
        <begin position="41"/>
        <end position="61"/>
    </location>
</feature>
<dbReference type="Proteomes" id="UP001642360">
    <property type="component" value="Unassembled WGS sequence"/>
</dbReference>
<keyword evidence="1" id="KW-0812">Transmembrane</keyword>
<evidence type="ECO:0000256" key="1">
    <source>
        <dbReference type="SAM" id="Phobius"/>
    </source>
</evidence>
<keyword evidence="1" id="KW-1133">Transmembrane helix</keyword>
<comment type="caution">
    <text evidence="2">The sequence shown here is derived from an EMBL/GenBank/DDBJ whole genome shotgun (WGS) entry which is preliminary data.</text>
</comment>
<dbReference type="AlphaFoldDB" id="A0ABC8QW64"/>
<protein>
    <submittedName>
        <fullName evidence="2">Uncharacterized protein</fullName>
    </submittedName>
</protein>
<reference evidence="2 3" key="1">
    <citation type="submission" date="2024-02" db="EMBL/GenBank/DDBJ databases">
        <authorList>
            <person name="Vignale AGUSTIN F."/>
            <person name="Sosa J E."/>
            <person name="Modenutti C."/>
        </authorList>
    </citation>
    <scope>NUCLEOTIDE SEQUENCE [LARGE SCALE GENOMIC DNA]</scope>
</reference>
<keyword evidence="1" id="KW-0472">Membrane</keyword>
<organism evidence="2 3">
    <name type="scientific">Ilex paraguariensis</name>
    <name type="common">yerba mate</name>
    <dbReference type="NCBI Taxonomy" id="185542"/>
    <lineage>
        <taxon>Eukaryota</taxon>
        <taxon>Viridiplantae</taxon>
        <taxon>Streptophyta</taxon>
        <taxon>Embryophyta</taxon>
        <taxon>Tracheophyta</taxon>
        <taxon>Spermatophyta</taxon>
        <taxon>Magnoliopsida</taxon>
        <taxon>eudicotyledons</taxon>
        <taxon>Gunneridae</taxon>
        <taxon>Pentapetalae</taxon>
        <taxon>asterids</taxon>
        <taxon>campanulids</taxon>
        <taxon>Aquifoliales</taxon>
        <taxon>Aquifoliaceae</taxon>
        <taxon>Ilex</taxon>
    </lineage>
</organism>
<gene>
    <name evidence="2" type="ORF">ILEXP_LOCUS4002</name>
</gene>
<name>A0ABC8QW64_9AQUA</name>
<evidence type="ECO:0000313" key="2">
    <source>
        <dbReference type="EMBL" id="CAK9136986.1"/>
    </source>
</evidence>
<accession>A0ABC8QW64</accession>
<evidence type="ECO:0000313" key="3">
    <source>
        <dbReference type="Proteomes" id="UP001642360"/>
    </source>
</evidence>
<keyword evidence="3" id="KW-1185">Reference proteome</keyword>
<sequence>MARKVPLVVVVVVVGLAGRNEDDDEKSMGLFDKKVEEEGGHVLYFLYFLEFILNVHIYRLFFPQVSTMPNQALQAFIDHDTVARTIDLNVSEAEGIYNALEKLAIDWSHVGS</sequence>
<dbReference type="Gene3D" id="3.20.20.70">
    <property type="entry name" value="Aldolase class I"/>
    <property type="match status" value="1"/>
</dbReference>